<protein>
    <submittedName>
        <fullName evidence="2">Uncharacterized protein</fullName>
    </submittedName>
</protein>
<reference evidence="3" key="1">
    <citation type="submission" date="2011-08" db="EMBL/GenBank/DDBJ databases">
        <authorList>
            <person name="Rombauts S."/>
        </authorList>
    </citation>
    <scope>NUCLEOTIDE SEQUENCE</scope>
    <source>
        <strain evidence="3">London</strain>
    </source>
</reference>
<keyword evidence="3" id="KW-1185">Reference proteome</keyword>
<evidence type="ECO:0000313" key="2">
    <source>
        <dbReference type="EnsemblMetazoa" id="tetur23g00620.1"/>
    </source>
</evidence>
<proteinExistence type="predicted"/>
<evidence type="ECO:0000313" key="3">
    <source>
        <dbReference type="Proteomes" id="UP000015104"/>
    </source>
</evidence>
<keyword evidence="1" id="KW-0175">Coiled coil</keyword>
<evidence type="ECO:0000256" key="1">
    <source>
        <dbReference type="SAM" id="Coils"/>
    </source>
</evidence>
<dbReference type="AlphaFoldDB" id="T1KVH1"/>
<organism evidence="2 3">
    <name type="scientific">Tetranychus urticae</name>
    <name type="common">Two-spotted spider mite</name>
    <dbReference type="NCBI Taxonomy" id="32264"/>
    <lineage>
        <taxon>Eukaryota</taxon>
        <taxon>Metazoa</taxon>
        <taxon>Ecdysozoa</taxon>
        <taxon>Arthropoda</taxon>
        <taxon>Chelicerata</taxon>
        <taxon>Arachnida</taxon>
        <taxon>Acari</taxon>
        <taxon>Acariformes</taxon>
        <taxon>Trombidiformes</taxon>
        <taxon>Prostigmata</taxon>
        <taxon>Eleutherengona</taxon>
        <taxon>Raphignathae</taxon>
        <taxon>Tetranychoidea</taxon>
        <taxon>Tetranychidae</taxon>
        <taxon>Tetranychus</taxon>
    </lineage>
</organism>
<reference evidence="2" key="2">
    <citation type="submission" date="2015-06" db="UniProtKB">
        <authorList>
            <consortium name="EnsemblMetazoa"/>
        </authorList>
    </citation>
    <scope>IDENTIFICATION</scope>
</reference>
<name>T1KVH1_TETUR</name>
<dbReference type="Proteomes" id="UP000015104">
    <property type="component" value="Unassembled WGS sequence"/>
</dbReference>
<feature type="coiled-coil region" evidence="1">
    <location>
        <begin position="12"/>
        <end position="39"/>
    </location>
</feature>
<sequence>MPSNNKVITSDLEKLIGERDYLKREVNRLENEVSSLIKTKHESDQLCYLLLSEKENLISAYTDLETLYKSSQSELMSLKNVLIHQQTSHQKTLFVR</sequence>
<accession>T1KVH1</accession>
<dbReference type="EMBL" id="CAEY01000613">
    <property type="status" value="NOT_ANNOTATED_CDS"/>
    <property type="molecule type" value="Genomic_DNA"/>
</dbReference>
<dbReference type="EnsemblMetazoa" id="tetur23g00620.1">
    <property type="protein sequence ID" value="tetur23g00620.1"/>
    <property type="gene ID" value="tetur23g00620"/>
</dbReference>
<dbReference type="HOGENOM" id="CLU_2362426_0_0_1"/>